<dbReference type="Pfam" id="PF12057">
    <property type="entry name" value="BAG6"/>
    <property type="match status" value="1"/>
</dbReference>
<dbReference type="InterPro" id="IPR000626">
    <property type="entry name" value="Ubiquitin-like_dom"/>
</dbReference>
<protein>
    <recommendedName>
        <fullName evidence="11">BCL2-associated athanogene 6</fullName>
    </recommendedName>
</protein>
<feature type="region of interest" description="Disordered" evidence="12">
    <location>
        <begin position="78"/>
        <end position="99"/>
    </location>
</feature>
<evidence type="ECO:0000256" key="6">
    <source>
        <dbReference type="ARBA" id="ARBA00022525"/>
    </source>
</evidence>
<evidence type="ECO:0000256" key="1">
    <source>
        <dbReference type="ARBA" id="ARBA00004123"/>
    </source>
</evidence>
<dbReference type="GO" id="GO:0006915">
    <property type="term" value="P:apoptotic process"/>
    <property type="evidence" value="ECO:0007669"/>
    <property type="project" value="UniProtKB-KW"/>
</dbReference>
<keyword evidence="8" id="KW-0156">Chromatin regulator</keyword>
<feature type="compositionally biased region" description="Low complexity" evidence="12">
    <location>
        <begin position="335"/>
        <end position="367"/>
    </location>
</feature>
<dbReference type="GO" id="GO:0071818">
    <property type="term" value="C:BAT3 complex"/>
    <property type="evidence" value="ECO:0007669"/>
    <property type="project" value="TreeGrafter"/>
</dbReference>
<dbReference type="GO" id="GO:0031593">
    <property type="term" value="F:polyubiquitin modification-dependent protein binding"/>
    <property type="evidence" value="ECO:0007669"/>
    <property type="project" value="TreeGrafter"/>
</dbReference>
<evidence type="ECO:0000256" key="5">
    <source>
        <dbReference type="ARBA" id="ARBA00022490"/>
    </source>
</evidence>
<organism evidence="14 15">
    <name type="scientific">Mugilogobius chulae</name>
    <name type="common">yellowstripe goby</name>
    <dbReference type="NCBI Taxonomy" id="88201"/>
    <lineage>
        <taxon>Eukaryota</taxon>
        <taxon>Metazoa</taxon>
        <taxon>Chordata</taxon>
        <taxon>Craniata</taxon>
        <taxon>Vertebrata</taxon>
        <taxon>Euteleostomi</taxon>
        <taxon>Actinopterygii</taxon>
        <taxon>Neopterygii</taxon>
        <taxon>Teleostei</taxon>
        <taxon>Neoteleostei</taxon>
        <taxon>Acanthomorphata</taxon>
        <taxon>Gobiaria</taxon>
        <taxon>Gobiiformes</taxon>
        <taxon>Gobioidei</taxon>
        <taxon>Gobiidae</taxon>
        <taxon>Gobionellinae</taxon>
        <taxon>Mugilogobius</taxon>
    </lineage>
</organism>
<dbReference type="InterPro" id="IPR021925">
    <property type="entry name" value="BAG6"/>
</dbReference>
<reference evidence="15" key="1">
    <citation type="submission" date="2024-04" db="EMBL/GenBank/DDBJ databases">
        <title>Salinicola lusitanus LLJ914,a marine bacterium isolated from the Okinawa Trough.</title>
        <authorList>
            <person name="Li J."/>
        </authorList>
    </citation>
    <scope>NUCLEOTIDE SEQUENCE [LARGE SCALE GENOMIC DNA]</scope>
</reference>
<dbReference type="GO" id="GO:0006325">
    <property type="term" value="P:chromatin organization"/>
    <property type="evidence" value="ECO:0007669"/>
    <property type="project" value="UniProtKB-KW"/>
</dbReference>
<dbReference type="GO" id="GO:0005634">
    <property type="term" value="C:nucleus"/>
    <property type="evidence" value="ECO:0007669"/>
    <property type="project" value="UniProtKB-SubCell"/>
</dbReference>
<comment type="subcellular location">
    <subcellularLocation>
        <location evidence="2">Cytoplasm</location>
        <location evidence="2">Cytosol</location>
    </subcellularLocation>
    <subcellularLocation>
        <location evidence="1">Nucleus</location>
    </subcellularLocation>
    <subcellularLocation>
        <location evidence="3">Secreted</location>
        <location evidence="3">Extracellular exosome</location>
    </subcellularLocation>
</comment>
<feature type="compositionally biased region" description="Low complexity" evidence="12">
    <location>
        <begin position="642"/>
        <end position="667"/>
    </location>
</feature>
<keyword evidence="7" id="KW-0053">Apoptosis</keyword>
<feature type="domain" description="Ubiquitin-like" evidence="13">
    <location>
        <begin position="8"/>
        <end position="68"/>
    </location>
</feature>
<dbReference type="SMART" id="SM00213">
    <property type="entry name" value="UBQ"/>
    <property type="match status" value="1"/>
</dbReference>
<dbReference type="Gene3D" id="3.10.20.90">
    <property type="entry name" value="Phosphatidylinositol 3-kinase Catalytic Subunit, Chain A, domain 1"/>
    <property type="match status" value="1"/>
</dbReference>
<dbReference type="CDD" id="cd01809">
    <property type="entry name" value="Ubl_BAG6"/>
    <property type="match status" value="1"/>
</dbReference>
<feature type="region of interest" description="Disordered" evidence="12">
    <location>
        <begin position="391"/>
        <end position="420"/>
    </location>
</feature>
<dbReference type="PANTHER" id="PTHR15204">
    <property type="entry name" value="LARGE PROLINE-RICH PROTEIN BAG6"/>
    <property type="match status" value="1"/>
</dbReference>
<dbReference type="GO" id="GO:0036503">
    <property type="term" value="P:ERAD pathway"/>
    <property type="evidence" value="ECO:0007669"/>
    <property type="project" value="TreeGrafter"/>
</dbReference>
<feature type="region of interest" description="Disordered" evidence="12">
    <location>
        <begin position="637"/>
        <end position="669"/>
    </location>
</feature>
<feature type="compositionally biased region" description="Low complexity" evidence="12">
    <location>
        <begin position="548"/>
        <end position="574"/>
    </location>
</feature>
<dbReference type="AlphaFoldDB" id="A0AAW0Q9H1"/>
<accession>A0AAW0Q9H1</accession>
<evidence type="ECO:0000259" key="13">
    <source>
        <dbReference type="PROSITE" id="PS50053"/>
    </source>
</evidence>
<keyword evidence="5" id="KW-0963">Cytoplasm</keyword>
<dbReference type="PANTHER" id="PTHR15204:SF0">
    <property type="entry name" value="LARGE PROLINE-RICH PROTEIN BAG6"/>
    <property type="match status" value="1"/>
</dbReference>
<gene>
    <name evidence="14" type="ORF">WMY93_000258</name>
</gene>
<evidence type="ECO:0000256" key="3">
    <source>
        <dbReference type="ARBA" id="ARBA00004550"/>
    </source>
</evidence>
<evidence type="ECO:0000313" key="15">
    <source>
        <dbReference type="Proteomes" id="UP001460270"/>
    </source>
</evidence>
<keyword evidence="6" id="KW-0964">Secreted</keyword>
<feature type="compositionally biased region" description="Pro residues" evidence="12">
    <location>
        <begin position="401"/>
        <end position="417"/>
    </location>
</feature>
<dbReference type="GO" id="GO:0051787">
    <property type="term" value="F:misfolded protein binding"/>
    <property type="evidence" value="ECO:0007669"/>
    <property type="project" value="TreeGrafter"/>
</dbReference>
<feature type="compositionally biased region" description="Low complexity" evidence="12">
    <location>
        <begin position="455"/>
        <end position="464"/>
    </location>
</feature>
<sequence>MEEQPTDIEVTVKTLDSQSRTYTVRAQLTVKEFKEHIAPSVGIPIDKQRLIYQGRVLQDDRTLLDYNVGGKVIHLVERAPPPASQPGSGSGASPLRDAGTFNLPVNIMDPQQIQMSVQQMVSGMGESARNARVTTSTGSNGSVNVHIDMEQPVQSEPRLRLVLAENLLRDVNEMINRMESRSSDASSQTDSAAAPSSGSSPSPGPNHPSPAELAEMLTELRRVEERLQPFIQRAHTILETATSSEYSNNTEREEDQRALTLTWECLRLLGNALVALSDLRLNLMSPVPRHLHVVRPFSHYSAPYSGPLPGAMHPHIPLQMNLGATVTVAANSTDGQAPPAAGQSEQAGQGQAPPSSQTSPSNQQAGQGQAGGPRVIRISHQAVPLVLMQMNADAPGGNPAGPAPAPGPQMPGQPGPLPQDFMRNLMQQISQYAAAVATSAATAAATGQPAPPTAAPGNNTTPTSTPAPAPPGPPPPSAQGTPPQPRVVFGRPPFPPNMPPPAFGTRGTTINVRAAMPGQQPGQAFNPAALNQMISGLVGQLLLPGQMAGQTVTTTSSSTSTSPPQNQPDPSSAPSDPPPQPQDLPPDLGQLLGSLLGMAGGAAGPMGAPSITVTTSGVPAFIQGVSEFMQASQPVFAPPPSAGSGPAPAAAAPGGAPGATPGLSPGAEGLNPELFTGILAEC</sequence>
<evidence type="ECO:0000256" key="10">
    <source>
        <dbReference type="ARBA" id="ARBA00023242"/>
    </source>
</evidence>
<feature type="region of interest" description="Disordered" evidence="12">
    <location>
        <begin position="178"/>
        <end position="211"/>
    </location>
</feature>
<comment type="caution">
    <text evidence="14">The sequence shown here is derived from an EMBL/GenBank/DDBJ whole genome shotgun (WGS) entry which is preliminary data.</text>
</comment>
<evidence type="ECO:0000313" key="14">
    <source>
        <dbReference type="EMBL" id="KAK7944530.1"/>
    </source>
</evidence>
<name>A0AAW0Q9H1_9GOBI</name>
<feature type="compositionally biased region" description="Low complexity" evidence="12">
    <location>
        <begin position="585"/>
        <end position="596"/>
    </location>
</feature>
<dbReference type="SUPFAM" id="SSF54236">
    <property type="entry name" value="Ubiquitin-like"/>
    <property type="match status" value="1"/>
</dbReference>
<evidence type="ECO:0000256" key="12">
    <source>
        <dbReference type="SAM" id="MobiDB-lite"/>
    </source>
</evidence>
<dbReference type="GO" id="GO:0005576">
    <property type="term" value="C:extracellular region"/>
    <property type="evidence" value="ECO:0007669"/>
    <property type="project" value="UniProtKB-SubCell"/>
</dbReference>
<keyword evidence="10" id="KW-0539">Nucleus</keyword>
<evidence type="ECO:0000256" key="2">
    <source>
        <dbReference type="ARBA" id="ARBA00004514"/>
    </source>
</evidence>
<dbReference type="PROSITE" id="PS50053">
    <property type="entry name" value="UBIQUITIN_2"/>
    <property type="match status" value="1"/>
</dbReference>
<keyword evidence="9" id="KW-0143">Chaperone</keyword>
<feature type="compositionally biased region" description="Pro residues" evidence="12">
    <location>
        <begin position="575"/>
        <end position="584"/>
    </location>
</feature>
<dbReference type="Pfam" id="PF00240">
    <property type="entry name" value="ubiquitin"/>
    <property type="match status" value="1"/>
</dbReference>
<feature type="compositionally biased region" description="Pro residues" evidence="12">
    <location>
        <begin position="465"/>
        <end position="485"/>
    </location>
</feature>
<evidence type="ECO:0000256" key="9">
    <source>
        <dbReference type="ARBA" id="ARBA00023186"/>
    </source>
</evidence>
<keyword evidence="4" id="KW-0813">Transport</keyword>
<feature type="region of interest" description="Disordered" evidence="12">
    <location>
        <begin position="332"/>
        <end position="373"/>
    </location>
</feature>
<feature type="compositionally biased region" description="Low complexity" evidence="12">
    <location>
        <begin position="85"/>
        <end position="94"/>
    </location>
</feature>
<dbReference type="Proteomes" id="UP001460270">
    <property type="component" value="Unassembled WGS sequence"/>
</dbReference>
<evidence type="ECO:0000256" key="11">
    <source>
        <dbReference type="ARBA" id="ARBA00030033"/>
    </source>
</evidence>
<keyword evidence="15" id="KW-1185">Reference proteome</keyword>
<feature type="compositionally biased region" description="Pro residues" evidence="12">
    <location>
        <begin position="492"/>
        <end position="502"/>
    </location>
</feature>
<evidence type="ECO:0000256" key="4">
    <source>
        <dbReference type="ARBA" id="ARBA00022448"/>
    </source>
</evidence>
<proteinExistence type="predicted"/>
<feature type="region of interest" description="Disordered" evidence="12">
    <location>
        <begin position="548"/>
        <end position="596"/>
    </location>
</feature>
<feature type="region of interest" description="Disordered" evidence="12">
    <location>
        <begin position="444"/>
        <end position="507"/>
    </location>
</feature>
<dbReference type="FunFam" id="3.10.20.90:FF:000041">
    <property type="entry name" value="large proline-rich protein BAG6 isoform X1"/>
    <property type="match status" value="1"/>
</dbReference>
<evidence type="ECO:0000256" key="8">
    <source>
        <dbReference type="ARBA" id="ARBA00022853"/>
    </source>
</evidence>
<evidence type="ECO:0000256" key="7">
    <source>
        <dbReference type="ARBA" id="ARBA00022703"/>
    </source>
</evidence>
<feature type="compositionally biased region" description="Low complexity" evidence="12">
    <location>
        <begin position="183"/>
        <end position="201"/>
    </location>
</feature>
<dbReference type="EMBL" id="JBBPFD010000001">
    <property type="protein sequence ID" value="KAK7944530.1"/>
    <property type="molecule type" value="Genomic_DNA"/>
</dbReference>
<dbReference type="InterPro" id="IPR029071">
    <property type="entry name" value="Ubiquitin-like_domsf"/>
</dbReference>